<dbReference type="AlphaFoldDB" id="A0A975MRY9"/>
<keyword evidence="1" id="KW-0472">Membrane</keyword>
<accession>A0A975MRY9</accession>
<evidence type="ECO:0000313" key="3">
    <source>
        <dbReference type="Proteomes" id="UP000676649"/>
    </source>
</evidence>
<feature type="transmembrane region" description="Helical" evidence="1">
    <location>
        <begin position="12"/>
        <end position="29"/>
    </location>
</feature>
<organism evidence="2 3">
    <name type="scientific">Methylomonas paludis</name>
    <dbReference type="NCBI Taxonomy" id="1173101"/>
    <lineage>
        <taxon>Bacteria</taxon>
        <taxon>Pseudomonadati</taxon>
        <taxon>Pseudomonadota</taxon>
        <taxon>Gammaproteobacteria</taxon>
        <taxon>Methylococcales</taxon>
        <taxon>Methylococcaceae</taxon>
        <taxon>Methylomonas</taxon>
    </lineage>
</organism>
<gene>
    <name evidence="2" type="ORF">KEF85_08215</name>
</gene>
<sequence>MPSAYKLRIYRALNIISLFAAIGFLFACAEIEKKEQLLSAAGFSIKYADTPEKLDHLKLQEQHKIVPYIKAGKNYFVYADSSGCECMYVGDDTAYQQFNNLEVEEDIANQQRINAEMNQEWEMDGSRWGQPWGNGPWNGYGLYHY</sequence>
<proteinExistence type="predicted"/>
<keyword evidence="3" id="KW-1185">Reference proteome</keyword>
<evidence type="ECO:0000313" key="2">
    <source>
        <dbReference type="EMBL" id="QWF72414.1"/>
    </source>
</evidence>
<keyword evidence="1" id="KW-0812">Transmembrane</keyword>
<dbReference type="PROSITE" id="PS51257">
    <property type="entry name" value="PROKAR_LIPOPROTEIN"/>
    <property type="match status" value="1"/>
</dbReference>
<dbReference type="EMBL" id="CP073754">
    <property type="protein sequence ID" value="QWF72414.1"/>
    <property type="molecule type" value="Genomic_DNA"/>
</dbReference>
<protein>
    <recommendedName>
        <fullName evidence="4">Lipoprotein</fullName>
    </recommendedName>
</protein>
<dbReference type="KEGG" id="mpad:KEF85_08215"/>
<name>A0A975MRY9_9GAMM</name>
<reference evidence="2" key="1">
    <citation type="submission" date="2021-04" db="EMBL/GenBank/DDBJ databases">
        <title>Draft genome sequence data of methanotrophic Methylovulum sp. strain S1L and Methylomonas sp. strain S2AM isolated from boreal lake water columns.</title>
        <authorList>
            <person name="Rissanen A.J."/>
            <person name="Mangayil R."/>
            <person name="Svenning M.M."/>
            <person name="Khanongnuch R."/>
        </authorList>
    </citation>
    <scope>NUCLEOTIDE SEQUENCE</scope>
    <source>
        <strain evidence="2">S2AM</strain>
    </source>
</reference>
<dbReference type="RefSeq" id="WP_215584868.1">
    <property type="nucleotide sequence ID" value="NZ_CP073754.1"/>
</dbReference>
<dbReference type="Proteomes" id="UP000676649">
    <property type="component" value="Chromosome"/>
</dbReference>
<keyword evidence="1" id="KW-1133">Transmembrane helix</keyword>
<evidence type="ECO:0000256" key="1">
    <source>
        <dbReference type="SAM" id="Phobius"/>
    </source>
</evidence>
<evidence type="ECO:0008006" key="4">
    <source>
        <dbReference type="Google" id="ProtNLM"/>
    </source>
</evidence>